<feature type="domain" description="SH3" evidence="4">
    <location>
        <begin position="306"/>
        <end position="365"/>
    </location>
</feature>
<dbReference type="Pfam" id="PF14604">
    <property type="entry name" value="SH3_9"/>
    <property type="match status" value="1"/>
</dbReference>
<dbReference type="SMART" id="SM00326">
    <property type="entry name" value="SH3"/>
    <property type="match status" value="2"/>
</dbReference>
<feature type="domain" description="SH3" evidence="4">
    <location>
        <begin position="115"/>
        <end position="174"/>
    </location>
</feature>
<dbReference type="PANTHER" id="PTHR14167">
    <property type="entry name" value="SH3 DOMAIN-CONTAINING"/>
    <property type="match status" value="1"/>
</dbReference>
<dbReference type="OrthoDB" id="19092at2759"/>
<dbReference type="InterPro" id="IPR036028">
    <property type="entry name" value="SH3-like_dom_sf"/>
</dbReference>
<dbReference type="SUPFAM" id="SSF50044">
    <property type="entry name" value="SH3-domain"/>
    <property type="match status" value="3"/>
</dbReference>
<keyword evidence="1 3" id="KW-0728">SH3 domain</keyword>
<dbReference type="Pfam" id="PF07653">
    <property type="entry name" value="SH3_2"/>
    <property type="match status" value="1"/>
</dbReference>
<dbReference type="CDD" id="cd11780">
    <property type="entry name" value="SH3_Sorbs_3"/>
    <property type="match status" value="1"/>
</dbReference>
<gene>
    <name evidence="5" type="ORF">DIABBA_LOCUS6159</name>
</gene>
<dbReference type="FunFam" id="2.30.30.40:FF:000072">
    <property type="entry name" value="Unconventional Myosin IB"/>
    <property type="match status" value="1"/>
</dbReference>
<evidence type="ECO:0000313" key="5">
    <source>
        <dbReference type="EMBL" id="CAG9832706.1"/>
    </source>
</evidence>
<protein>
    <recommendedName>
        <fullName evidence="4">SH3 domain-containing protein</fullName>
    </recommendedName>
</protein>
<name>A0A9N9T021_DIABA</name>
<keyword evidence="2" id="KW-0677">Repeat</keyword>
<evidence type="ECO:0000259" key="4">
    <source>
        <dbReference type="PROSITE" id="PS50002"/>
    </source>
</evidence>
<dbReference type="PROSITE" id="PS50002">
    <property type="entry name" value="SH3"/>
    <property type="match status" value="2"/>
</dbReference>
<keyword evidence="6" id="KW-1185">Reference proteome</keyword>
<evidence type="ECO:0000256" key="2">
    <source>
        <dbReference type="ARBA" id="ARBA00022737"/>
    </source>
</evidence>
<dbReference type="Proteomes" id="UP001153709">
    <property type="component" value="Chromosome 4"/>
</dbReference>
<proteinExistence type="predicted"/>
<evidence type="ECO:0000256" key="3">
    <source>
        <dbReference type="PROSITE-ProRule" id="PRU00192"/>
    </source>
</evidence>
<accession>A0A9N9T021</accession>
<evidence type="ECO:0000313" key="6">
    <source>
        <dbReference type="Proteomes" id="UP001153709"/>
    </source>
</evidence>
<dbReference type="InterPro" id="IPR050384">
    <property type="entry name" value="Endophilin_SH3RF"/>
</dbReference>
<dbReference type="PANTHER" id="PTHR14167:SF116">
    <property type="entry name" value="CAP, ISOFORM AC"/>
    <property type="match status" value="1"/>
</dbReference>
<dbReference type="EMBL" id="OU898279">
    <property type="protein sequence ID" value="CAG9832706.1"/>
    <property type="molecule type" value="Genomic_DNA"/>
</dbReference>
<dbReference type="InterPro" id="IPR001452">
    <property type="entry name" value="SH3_domain"/>
</dbReference>
<dbReference type="AlphaFoldDB" id="A0A9N9T021"/>
<sequence>MIKNAIRILRESPRKYLENEVTIHYKTPVRQEIKEYLSEDELAHRQAEAMKKIYQEERRKKYLQVSKSLQELQDMNSRRHTDNFIPSQKSPISLNRYDDFEDLAPSVKPRPRTPEPRICARALYNFVGQSARELTFRKGDIIYLRRQIDKNWYEGELNAMVGLFPANYVEIIPFEGLKSKSTIRKAHEGQARAKYNFVAQTYLELSLAKGIFPANYVEVLIDPQTPPASNTKPVASPAAHSLLLNGSAGGKESMGTHSYTPNISSSQLGPSYHAKPVHVLNNGSIGSLHTSRNAALNQALHIETQNEPTPYRAMYKYKPQNEDELELLEGDTVYVLEKCDDGWYVGSSERTGAFGTFPGNYVEKI</sequence>
<dbReference type="PRINTS" id="PR00499">
    <property type="entry name" value="P67PHOX"/>
</dbReference>
<reference evidence="5" key="1">
    <citation type="submission" date="2022-01" db="EMBL/GenBank/DDBJ databases">
        <authorList>
            <person name="King R."/>
        </authorList>
    </citation>
    <scope>NUCLEOTIDE SEQUENCE</scope>
</reference>
<dbReference type="FunFam" id="2.30.30.40:FF:000001">
    <property type="entry name" value="Sorbin and SH3 domain-containing protein 1 isoform 2"/>
    <property type="match status" value="1"/>
</dbReference>
<dbReference type="Gene3D" id="2.30.30.40">
    <property type="entry name" value="SH3 Domains"/>
    <property type="match status" value="3"/>
</dbReference>
<dbReference type="CDD" id="cd11781">
    <property type="entry name" value="SH3_Sorbs_1"/>
    <property type="match status" value="1"/>
</dbReference>
<evidence type="ECO:0000256" key="1">
    <source>
        <dbReference type="ARBA" id="ARBA00022443"/>
    </source>
</evidence>
<dbReference type="PRINTS" id="PR00452">
    <property type="entry name" value="SH3DOMAIN"/>
</dbReference>
<organism evidence="5 6">
    <name type="scientific">Diabrotica balteata</name>
    <name type="common">Banded cucumber beetle</name>
    <dbReference type="NCBI Taxonomy" id="107213"/>
    <lineage>
        <taxon>Eukaryota</taxon>
        <taxon>Metazoa</taxon>
        <taxon>Ecdysozoa</taxon>
        <taxon>Arthropoda</taxon>
        <taxon>Hexapoda</taxon>
        <taxon>Insecta</taxon>
        <taxon>Pterygota</taxon>
        <taxon>Neoptera</taxon>
        <taxon>Endopterygota</taxon>
        <taxon>Coleoptera</taxon>
        <taxon>Polyphaga</taxon>
        <taxon>Cucujiformia</taxon>
        <taxon>Chrysomeloidea</taxon>
        <taxon>Chrysomelidae</taxon>
        <taxon>Galerucinae</taxon>
        <taxon>Diabroticina</taxon>
        <taxon>Diabroticites</taxon>
        <taxon>Diabrotica</taxon>
    </lineage>
</organism>
<dbReference type="GO" id="GO:0016192">
    <property type="term" value="P:vesicle-mediated transport"/>
    <property type="evidence" value="ECO:0007669"/>
    <property type="project" value="UniProtKB-ARBA"/>
</dbReference>